<dbReference type="InterPro" id="IPR012910">
    <property type="entry name" value="Plug_dom"/>
</dbReference>
<dbReference type="Gene3D" id="2.40.170.20">
    <property type="entry name" value="TonB-dependent receptor, beta-barrel domain"/>
    <property type="match status" value="1"/>
</dbReference>
<dbReference type="AlphaFoldDB" id="A0A0F5JHM2"/>
<dbReference type="STRING" id="1203610.HMPREF1536_01959"/>
<dbReference type="InterPro" id="IPR023997">
    <property type="entry name" value="TonB-dep_OMP_SusC/RagA_CS"/>
</dbReference>
<dbReference type="Pfam" id="PF07715">
    <property type="entry name" value="Plug"/>
    <property type="match status" value="1"/>
</dbReference>
<dbReference type="RefSeq" id="WP_028730167.1">
    <property type="nucleotide sequence ID" value="NZ_KE386765.1"/>
</dbReference>
<dbReference type="HOGENOM" id="CLU_004317_0_2_10"/>
<comment type="subcellular location">
    <subcellularLocation>
        <location evidence="1 8">Cell outer membrane</location>
        <topology evidence="1 8">Multi-pass membrane protein</topology>
    </subcellularLocation>
</comment>
<evidence type="ECO:0000256" key="1">
    <source>
        <dbReference type="ARBA" id="ARBA00004571"/>
    </source>
</evidence>
<dbReference type="Gene3D" id="2.60.40.1120">
    <property type="entry name" value="Carboxypeptidase-like, regulatory domain"/>
    <property type="match status" value="1"/>
</dbReference>
<dbReference type="PATRIC" id="fig|1203610.3.peg.2008"/>
<dbReference type="EMBL" id="AQHW01000013">
    <property type="protein sequence ID" value="KKB57238.1"/>
    <property type="molecule type" value="Genomic_DNA"/>
</dbReference>
<dbReference type="GO" id="GO:0009279">
    <property type="term" value="C:cell outer membrane"/>
    <property type="evidence" value="ECO:0007669"/>
    <property type="project" value="UniProtKB-SubCell"/>
</dbReference>
<organism evidence="13 14">
    <name type="scientific">Parabacteroides gordonii MS-1 = DSM 23371</name>
    <dbReference type="NCBI Taxonomy" id="1203610"/>
    <lineage>
        <taxon>Bacteria</taxon>
        <taxon>Pseudomonadati</taxon>
        <taxon>Bacteroidota</taxon>
        <taxon>Bacteroidia</taxon>
        <taxon>Bacteroidales</taxon>
        <taxon>Tannerellaceae</taxon>
        <taxon>Parabacteroides</taxon>
    </lineage>
</organism>
<keyword evidence="6 8" id="KW-0472">Membrane</keyword>
<evidence type="ECO:0000256" key="10">
    <source>
        <dbReference type="SAM" id="SignalP"/>
    </source>
</evidence>
<evidence type="ECO:0000256" key="8">
    <source>
        <dbReference type="PROSITE-ProRule" id="PRU01360"/>
    </source>
</evidence>
<evidence type="ECO:0000256" key="3">
    <source>
        <dbReference type="ARBA" id="ARBA00022452"/>
    </source>
</evidence>
<dbReference type="PROSITE" id="PS52016">
    <property type="entry name" value="TONB_DEPENDENT_REC_3"/>
    <property type="match status" value="1"/>
</dbReference>
<dbReference type="Pfam" id="PF13715">
    <property type="entry name" value="CarbopepD_reg_2"/>
    <property type="match status" value="1"/>
</dbReference>
<keyword evidence="7 8" id="KW-0998">Cell outer membrane</keyword>
<dbReference type="InterPro" id="IPR000531">
    <property type="entry name" value="Beta-barrel_TonB"/>
</dbReference>
<comment type="caution">
    <text evidence="13">The sequence shown here is derived from an EMBL/GenBank/DDBJ whole genome shotgun (WGS) entry which is preliminary data.</text>
</comment>
<dbReference type="Pfam" id="PF00593">
    <property type="entry name" value="TonB_dep_Rec_b-barrel"/>
    <property type="match status" value="1"/>
</dbReference>
<evidence type="ECO:0000256" key="2">
    <source>
        <dbReference type="ARBA" id="ARBA00022448"/>
    </source>
</evidence>
<dbReference type="NCBIfam" id="TIGR04057">
    <property type="entry name" value="SusC_RagA_signa"/>
    <property type="match status" value="1"/>
</dbReference>
<evidence type="ECO:0000256" key="5">
    <source>
        <dbReference type="ARBA" id="ARBA00023077"/>
    </source>
</evidence>
<evidence type="ECO:0000259" key="11">
    <source>
        <dbReference type="Pfam" id="PF00593"/>
    </source>
</evidence>
<proteinExistence type="inferred from homology"/>
<dbReference type="InterPro" id="IPR039426">
    <property type="entry name" value="TonB-dep_rcpt-like"/>
</dbReference>
<evidence type="ECO:0000259" key="12">
    <source>
        <dbReference type="Pfam" id="PF07715"/>
    </source>
</evidence>
<gene>
    <name evidence="13" type="ORF">HMPREF1536_01959</name>
</gene>
<dbReference type="InterPro" id="IPR008969">
    <property type="entry name" value="CarboxyPept-like_regulatory"/>
</dbReference>
<dbReference type="FunFam" id="2.60.40.1120:FF:000003">
    <property type="entry name" value="Outer membrane protein Omp121"/>
    <property type="match status" value="1"/>
</dbReference>
<sequence>MKSILPKRRLCKGIIPLLCLLLFPTLVFAQKLTVNGQVKDTQGEPITGANVAIKGTTTGTITDLDGMFSIPDVEQGSIVEISFIGYLGQTVKAANNNPLSIILKEDNQALDEVVVIGYGVQKKSVVTASIARVSADDLSTTAPVRVDNALKGLASGVQVTTTNGQPGSEAKIRIRGTGTINNSDPLYIVDGMAIDGGIDYLNPNDIASIEVLKDAASGAVYGARAANGVVLVTTKSGKEGKVRVTYDFSFGWQRPWKERELLNGTQYATLMNEASNYAGEGNMYDNPAQYGAGTNWQKETFNYNAPVQNHQVSVSGATEKINYFLSLGYYNQEGIVGGDYDRSNYKRMTMRSNTTYTLFDESKKRNWLSKMVIGVNAAYSRIKNTGIETNSLTGSALGNAMFLSPLDGVYADDEAAMYKQYAEEIKQYGDLVRDKKSGRLVTIPSKDFNEISNPLGYLSLPGETNNSDKFVANFYAEVTLWDNLKFKTSYGTDLAFWGKDGWSKAYYLAVNSHNDKSKVWSEMNRGCTWQLENILTYDKTFGAHSFAVVLGQSAKKYTGRKIGGSAYDMIAEMEDKANLDFTSGLASDGKRDVYGGMFDPSTLASYFGRISYNYNERYMLQMTVRRDGSSNFGPNNKWATFPSVSLGWNITNESFMEKRPDWLTSTKLRLSWGKNGNENIGAFRYTANVATGNNYVFGGGTNQQIIMGSKPSGTPNADLKWEESEQYDAGLDFGFFDNALTLSADYFKKKTNGMLKEMSIPSYLGESKPWGNVGSMENSGVEVDLGYKFGAGDWSFKVGGNISYLKNKLINLGNSDGFEMKDNVHQLGNVSRAENGEVYPFFYGYKTAGIFQNQAQIDAYVNSKGEKLQPNAEPGDVIFVDVNEDGKISDTDRTKIGKGTPDWTYGLNFQAAWKDFDFSMLIAGSIGNDIFDATRRIDLRYVNLSSEMMDRWHGEGTSNSVPRFTWANNNDNYRVSDLYIKNGSYMRLKNIQLGYTLPKTLTSKAFISSLRVYVAAENLLTLTGYKGFDPEISYDASSGIDRGIYPQARTFTVGLNLNF</sequence>
<feature type="signal peptide" evidence="10">
    <location>
        <begin position="1"/>
        <end position="29"/>
    </location>
</feature>
<evidence type="ECO:0000256" key="6">
    <source>
        <dbReference type="ARBA" id="ARBA00023136"/>
    </source>
</evidence>
<dbReference type="InterPro" id="IPR036942">
    <property type="entry name" value="Beta-barrel_TonB_sf"/>
</dbReference>
<dbReference type="Proteomes" id="UP000033035">
    <property type="component" value="Unassembled WGS sequence"/>
</dbReference>
<keyword evidence="2 8" id="KW-0813">Transport</keyword>
<feature type="domain" description="TonB-dependent receptor-like beta-barrel" evidence="11">
    <location>
        <begin position="448"/>
        <end position="1019"/>
    </location>
</feature>
<keyword evidence="3 8" id="KW-1134">Transmembrane beta strand</keyword>
<keyword evidence="4 8" id="KW-0812">Transmembrane</keyword>
<accession>A0A0F5JHM2</accession>
<protein>
    <submittedName>
        <fullName evidence="13">SusC/RagA family TonB-linked outer membrane protein</fullName>
    </submittedName>
</protein>
<evidence type="ECO:0000313" key="13">
    <source>
        <dbReference type="EMBL" id="KKB57238.1"/>
    </source>
</evidence>
<keyword evidence="5 9" id="KW-0798">TonB box</keyword>
<feature type="domain" description="TonB-dependent receptor plug" evidence="12">
    <location>
        <begin position="125"/>
        <end position="229"/>
    </location>
</feature>
<keyword evidence="10" id="KW-0732">Signal</keyword>
<dbReference type="NCBIfam" id="TIGR04056">
    <property type="entry name" value="OMP_RagA_SusC"/>
    <property type="match status" value="1"/>
</dbReference>
<dbReference type="InterPro" id="IPR037066">
    <property type="entry name" value="Plug_dom_sf"/>
</dbReference>
<dbReference type="SUPFAM" id="SSF56935">
    <property type="entry name" value="Porins"/>
    <property type="match status" value="1"/>
</dbReference>
<evidence type="ECO:0000256" key="9">
    <source>
        <dbReference type="RuleBase" id="RU003357"/>
    </source>
</evidence>
<keyword evidence="14" id="KW-1185">Reference proteome</keyword>
<evidence type="ECO:0000313" key="14">
    <source>
        <dbReference type="Proteomes" id="UP000033035"/>
    </source>
</evidence>
<dbReference type="InterPro" id="IPR023996">
    <property type="entry name" value="TonB-dep_OMP_SusC/RagA"/>
</dbReference>
<dbReference type="SUPFAM" id="SSF49464">
    <property type="entry name" value="Carboxypeptidase regulatory domain-like"/>
    <property type="match status" value="1"/>
</dbReference>
<evidence type="ECO:0000256" key="7">
    <source>
        <dbReference type="ARBA" id="ARBA00023237"/>
    </source>
</evidence>
<reference evidence="13 14" key="1">
    <citation type="submission" date="2013-04" db="EMBL/GenBank/DDBJ databases">
        <title>The Genome Sequence of Parabacteroides gordonii DSM 23371.</title>
        <authorList>
            <consortium name="The Broad Institute Genomics Platform"/>
            <person name="Earl A."/>
            <person name="Ward D."/>
            <person name="Feldgarden M."/>
            <person name="Gevers D."/>
            <person name="Martens E."/>
            <person name="Sakamoto M."/>
            <person name="Benno Y."/>
            <person name="Suzuki N."/>
            <person name="Matsunaga N."/>
            <person name="Koshihara K."/>
            <person name="Seki M."/>
            <person name="Komiya H."/>
            <person name="Walker B."/>
            <person name="Young S."/>
            <person name="Zeng Q."/>
            <person name="Gargeya S."/>
            <person name="Fitzgerald M."/>
            <person name="Haas B."/>
            <person name="Abouelleil A."/>
            <person name="Allen A.W."/>
            <person name="Alvarado L."/>
            <person name="Arachchi H.M."/>
            <person name="Berlin A.M."/>
            <person name="Chapman S.B."/>
            <person name="Gainer-Dewar J."/>
            <person name="Goldberg J."/>
            <person name="Griggs A."/>
            <person name="Gujja S."/>
            <person name="Hansen M."/>
            <person name="Howarth C."/>
            <person name="Imamovic A."/>
            <person name="Ireland A."/>
            <person name="Larimer J."/>
            <person name="McCowan C."/>
            <person name="Murphy C."/>
            <person name="Pearson M."/>
            <person name="Poon T.W."/>
            <person name="Priest M."/>
            <person name="Roberts A."/>
            <person name="Saif S."/>
            <person name="Shea T."/>
            <person name="Sisk P."/>
            <person name="Sykes S."/>
            <person name="Wortman J."/>
            <person name="Nusbaum C."/>
            <person name="Birren B."/>
        </authorList>
    </citation>
    <scope>NUCLEOTIDE SEQUENCE [LARGE SCALE GENOMIC DNA]</scope>
    <source>
        <strain evidence="13 14">MS-1</strain>
    </source>
</reference>
<feature type="chain" id="PRO_5002489994" evidence="10">
    <location>
        <begin position="30"/>
        <end position="1059"/>
    </location>
</feature>
<evidence type="ECO:0000256" key="4">
    <source>
        <dbReference type="ARBA" id="ARBA00022692"/>
    </source>
</evidence>
<dbReference type="Gene3D" id="2.170.130.10">
    <property type="entry name" value="TonB-dependent receptor, plug domain"/>
    <property type="match status" value="1"/>
</dbReference>
<comment type="similarity">
    <text evidence="8 9">Belongs to the TonB-dependent receptor family.</text>
</comment>
<name>A0A0F5JHM2_9BACT</name>